<dbReference type="Pfam" id="PF08172">
    <property type="entry name" value="CASP_C"/>
    <property type="match status" value="1"/>
</dbReference>
<dbReference type="InterPro" id="IPR057476">
    <property type="entry name" value="Cux_N"/>
</dbReference>
<evidence type="ECO:0000256" key="5">
    <source>
        <dbReference type="ARBA" id="ARBA00022692"/>
    </source>
</evidence>
<keyword evidence="9 12" id="KW-0472">Membrane</keyword>
<reference evidence="15 16" key="1">
    <citation type="submission" date="2024-03" db="EMBL/GenBank/DDBJ databases">
        <authorList>
            <person name="Brejova B."/>
        </authorList>
    </citation>
    <scope>NUCLEOTIDE SEQUENCE [LARGE SCALE GENOMIC DNA]</scope>
    <source>
        <strain evidence="15 16">CBS 14171</strain>
    </source>
</reference>
<evidence type="ECO:0000256" key="3">
    <source>
        <dbReference type="ARBA" id="ARBA00018691"/>
    </source>
</evidence>
<feature type="coiled-coil region" evidence="10">
    <location>
        <begin position="404"/>
        <end position="452"/>
    </location>
</feature>
<dbReference type="Pfam" id="PF25398">
    <property type="entry name" value="CUX1_N"/>
    <property type="match status" value="1"/>
</dbReference>
<dbReference type="GeneID" id="92209787"/>
<dbReference type="EMBL" id="OZ022409">
    <property type="protein sequence ID" value="CAK9440508.1"/>
    <property type="molecule type" value="Genomic_DNA"/>
</dbReference>
<feature type="region of interest" description="Disordered" evidence="11">
    <location>
        <begin position="217"/>
        <end position="236"/>
    </location>
</feature>
<evidence type="ECO:0000256" key="1">
    <source>
        <dbReference type="ARBA" id="ARBA00004409"/>
    </source>
</evidence>
<gene>
    <name evidence="15" type="ORF">LODBEIA_P45910</name>
</gene>
<keyword evidence="7" id="KW-0333">Golgi apparatus</keyword>
<dbReference type="Proteomes" id="UP001497383">
    <property type="component" value="Chromosome 5"/>
</dbReference>
<evidence type="ECO:0000256" key="8">
    <source>
        <dbReference type="ARBA" id="ARBA00023054"/>
    </source>
</evidence>
<evidence type="ECO:0000256" key="6">
    <source>
        <dbReference type="ARBA" id="ARBA00022989"/>
    </source>
</evidence>
<evidence type="ECO:0000256" key="11">
    <source>
        <dbReference type="SAM" id="MobiDB-lite"/>
    </source>
</evidence>
<feature type="coiled-coil region" evidence="10">
    <location>
        <begin position="500"/>
        <end position="545"/>
    </location>
</feature>
<evidence type="ECO:0000256" key="7">
    <source>
        <dbReference type="ARBA" id="ARBA00023034"/>
    </source>
</evidence>
<feature type="compositionally biased region" description="Basic and acidic residues" evidence="11">
    <location>
        <begin position="217"/>
        <end position="235"/>
    </location>
</feature>
<keyword evidence="8 10" id="KW-0175">Coiled coil</keyword>
<evidence type="ECO:0000259" key="13">
    <source>
        <dbReference type="Pfam" id="PF08172"/>
    </source>
</evidence>
<dbReference type="PANTHER" id="PTHR14043">
    <property type="entry name" value="CCAAT DISPLACEMENT PROTEIN-RELATED"/>
    <property type="match status" value="1"/>
</dbReference>
<keyword evidence="4" id="KW-0813">Transport</keyword>
<feature type="domain" description="CASP C-terminal" evidence="13">
    <location>
        <begin position="420"/>
        <end position="657"/>
    </location>
</feature>
<comment type="subcellular location">
    <subcellularLocation>
        <location evidence="1">Golgi apparatus membrane</location>
        <topology evidence="1">Single-pass type IV membrane protein</topology>
    </subcellularLocation>
</comment>
<comment type="similarity">
    <text evidence="2">Belongs to the CASP family.</text>
</comment>
<dbReference type="PANTHER" id="PTHR14043:SF2">
    <property type="entry name" value="HOMEOBOX PROTEIN CUT"/>
    <property type="match status" value="1"/>
</dbReference>
<evidence type="ECO:0000259" key="14">
    <source>
        <dbReference type="Pfam" id="PF25398"/>
    </source>
</evidence>
<feature type="transmembrane region" description="Helical" evidence="12">
    <location>
        <begin position="636"/>
        <end position="655"/>
    </location>
</feature>
<feature type="coiled-coil region" evidence="10">
    <location>
        <begin position="74"/>
        <end position="101"/>
    </location>
</feature>
<feature type="domain" description="Cux N-terminal" evidence="14">
    <location>
        <begin position="14"/>
        <end position="125"/>
    </location>
</feature>
<keyword evidence="16" id="KW-1185">Reference proteome</keyword>
<keyword evidence="5 12" id="KW-0812">Transmembrane</keyword>
<organism evidence="15 16">
    <name type="scientific">Lodderomyces beijingensis</name>
    <dbReference type="NCBI Taxonomy" id="1775926"/>
    <lineage>
        <taxon>Eukaryota</taxon>
        <taxon>Fungi</taxon>
        <taxon>Dikarya</taxon>
        <taxon>Ascomycota</taxon>
        <taxon>Saccharomycotina</taxon>
        <taxon>Pichiomycetes</taxon>
        <taxon>Debaryomycetaceae</taxon>
        <taxon>Candida/Lodderomyces clade</taxon>
        <taxon>Lodderomyces</taxon>
    </lineage>
</organism>
<dbReference type="InterPro" id="IPR012955">
    <property type="entry name" value="CASP_C"/>
</dbReference>
<evidence type="ECO:0000256" key="2">
    <source>
        <dbReference type="ARBA" id="ARBA00006415"/>
    </source>
</evidence>
<proteinExistence type="inferred from homology"/>
<feature type="compositionally biased region" description="Polar residues" evidence="11">
    <location>
        <begin position="555"/>
        <end position="566"/>
    </location>
</feature>
<evidence type="ECO:0000256" key="10">
    <source>
        <dbReference type="SAM" id="Coils"/>
    </source>
</evidence>
<evidence type="ECO:0000313" key="15">
    <source>
        <dbReference type="EMBL" id="CAK9440508.1"/>
    </source>
</evidence>
<accession>A0ABP0ZVA6</accession>
<evidence type="ECO:0000256" key="12">
    <source>
        <dbReference type="SAM" id="Phobius"/>
    </source>
</evidence>
<dbReference type="RefSeq" id="XP_066831529.1">
    <property type="nucleotide sequence ID" value="XM_066974829.1"/>
</dbReference>
<evidence type="ECO:0000256" key="9">
    <source>
        <dbReference type="ARBA" id="ARBA00023136"/>
    </source>
</evidence>
<name>A0ABP0ZVA6_9ASCO</name>
<keyword evidence="6 12" id="KW-1133">Transmembrane helix</keyword>
<evidence type="ECO:0000313" key="16">
    <source>
        <dbReference type="Proteomes" id="UP001497383"/>
    </source>
</evidence>
<sequence>MATQDSPPPSDDTKSNVFERALQSWVEIDLPSLQKKLDEQGVEIREGQKDSLISRKALATKTKDFRKLDSSEKLEQVKTLLKLYQNEIDSLTTKNKNVENYFFGMYRLIAEAPDPRPLLELSLDSVIESREIGKLKSELEKTVKELSKKADYDKLKERLLSNEQKAAEILSIKLKAKESEVRAEMEEKEANWLQKQRDFENQLGTAQKQIEELRASKESTEMRLDNQSKSHEHYEGAPASTMAELDMVRRDAESARKRVYELEKRNESLRREIAESKNDKDIDLVKANCDKKISEMEGENVLLVANLNQIRRQKEDVTNSLQNKIEALTRENLLVSHEVKTLKQKLEKTADYEDIKNELYLLRQIEFGHGEEDEGGEVSLHTSGKDTKLDTIVFERNRAMTQELANFRSKHDDLISRINELEAQAKSSAEELHHARQLNSKLENDLADLQDAGGRGKIFNDSASLISGTSRMTRPGRNGSIASFAGDRGVNDESSILPIITKQRDRFREKNNEIEEELRKQTSLVNDMKRQINALKQDNEELYERGRYLQSFQTPGTRNITTTSSGRKILNPKPNADLEKNLYTQYQRDYEKKLHPIEQFRIKEQERINSRLSPLERMFISMTRAVLATRVTRNIFLAYCVGLHIMVMSITIYAMNLHTALIPEVGLNTSTGGTTVNKIESSN</sequence>
<feature type="region of interest" description="Disordered" evidence="11">
    <location>
        <begin position="555"/>
        <end position="574"/>
    </location>
</feature>
<protein>
    <recommendedName>
        <fullName evidence="3">Protein CASP</fullName>
    </recommendedName>
</protein>
<evidence type="ECO:0000256" key="4">
    <source>
        <dbReference type="ARBA" id="ARBA00022448"/>
    </source>
</evidence>